<evidence type="ECO:0000256" key="2">
    <source>
        <dbReference type="ARBA" id="ARBA00004305"/>
    </source>
</evidence>
<dbReference type="STRING" id="195883.A0A482X5H8"/>
<dbReference type="GO" id="GO:0004326">
    <property type="term" value="F:tetrahydrofolylpolyglutamate synthase activity"/>
    <property type="evidence" value="ECO:0007669"/>
    <property type="project" value="UniProtKB-EC"/>
</dbReference>
<feature type="binding site" evidence="18">
    <location>
        <position position="387"/>
    </location>
    <ligand>
        <name>ATP</name>
        <dbReference type="ChEBI" id="CHEBI:30616"/>
    </ligand>
</feature>
<keyword evidence="15 20" id="KW-0472">Membrane</keyword>
<dbReference type="SUPFAM" id="SSF53244">
    <property type="entry name" value="MurD-like peptide ligases, peptide-binding domain"/>
    <property type="match status" value="1"/>
</dbReference>
<dbReference type="NCBIfam" id="TIGR01499">
    <property type="entry name" value="folC"/>
    <property type="match status" value="1"/>
</dbReference>
<keyword evidence="20" id="KW-1133">Transmembrane helix</keyword>
<dbReference type="GO" id="GO:0046872">
    <property type="term" value="F:metal ion binding"/>
    <property type="evidence" value="ECO:0007669"/>
    <property type="project" value="UniProtKB-KW"/>
</dbReference>
<accession>A0A482X5H8</accession>
<dbReference type="PIRSF" id="PIRSF038895">
    <property type="entry name" value="FPGS"/>
    <property type="match status" value="1"/>
</dbReference>
<dbReference type="AlphaFoldDB" id="A0A482X5H8"/>
<dbReference type="InParanoid" id="A0A482X5H8"/>
<evidence type="ECO:0000256" key="4">
    <source>
        <dbReference type="ARBA" id="ARBA00005150"/>
    </source>
</evidence>
<evidence type="ECO:0000256" key="15">
    <source>
        <dbReference type="ARBA" id="ARBA00023136"/>
    </source>
</evidence>
<evidence type="ECO:0000256" key="16">
    <source>
        <dbReference type="ARBA" id="ARBA00047493"/>
    </source>
</evidence>
<feature type="binding site" evidence="19">
    <location>
        <position position="229"/>
    </location>
    <ligand>
        <name>Mg(2+)</name>
        <dbReference type="ChEBI" id="CHEBI:18420"/>
        <label>1</label>
    </ligand>
</feature>
<evidence type="ECO:0000256" key="18">
    <source>
        <dbReference type="PIRSR" id="PIRSR038895-1"/>
    </source>
</evidence>
<evidence type="ECO:0000313" key="22">
    <source>
        <dbReference type="Proteomes" id="UP000291343"/>
    </source>
</evidence>
<keyword evidence="6" id="KW-0963">Cytoplasm</keyword>
<evidence type="ECO:0000256" key="20">
    <source>
        <dbReference type="SAM" id="Phobius"/>
    </source>
</evidence>
<sequence>MFHPKQQLNLAFDRTRFSIAGIQVIIISSAMSISLFPRKLLAALPRMTNELQSLDRLFSRSALSNEKATEYKDAITLLNCLQSNVINLKECTKKIETGVPKHSQEECKVFLKRTGIKLETLENDLSVIHVSGTKGKGSTCAYCESILRSHGYKTGFFSSPHLVAVRERIRINGIPISEEKFVKHFWNVYRKLEANKDEYNGSMPFYFGFLTVMAIHVFLSEKVDVAVIEVGIGGENDCTNIFSNTPIVGITSLGLDHTKLLGDRIEQIAWQKAGIMKAESTVIVSRDQPATALQVLRDRAHEKNCILLEAPPIEDYKLENYTNSSEIIKKSFDSSVIQELNVSLALQLSYAWMARCKNRGNLNAIGKALTICERSLDGISNCYWPGRQQILEPNDSRLTYYVDGAHTKESMLECAAWFNNKTKTRKSVKVLLFNVTSNRDSYELLSLLDDCQFDIVLFSTNIANHNNYNITSDQANLITSVASQLERCSEHVKIWQELAESRITKRESETVRSFPSVRDALDYLENLSGSEKREFSVLVTGSLHLVGAFFSTVDPDLTFMKGKAS</sequence>
<comment type="caution">
    <text evidence="21">The sequence shown here is derived from an EMBL/GenBank/DDBJ whole genome shotgun (WGS) entry which is preliminary data.</text>
</comment>
<comment type="cofactor">
    <cofactor evidence="17">
        <name>a monovalent cation</name>
        <dbReference type="ChEBI" id="CHEBI:60242"/>
    </cofactor>
    <text evidence="17">A monovalent cation.</text>
</comment>
<dbReference type="PANTHER" id="PTHR11136:SF5">
    <property type="entry name" value="FOLYLPOLYGLUTAMATE SYNTHASE, MITOCHONDRIAL"/>
    <property type="match status" value="1"/>
</dbReference>
<comment type="subcellular location">
    <subcellularLocation>
        <location evidence="3">Cytoplasm</location>
    </subcellularLocation>
    <subcellularLocation>
        <location evidence="1">Mitochondrion inner membrane</location>
    </subcellularLocation>
    <subcellularLocation>
        <location evidence="2">Mitochondrion matrix</location>
    </subcellularLocation>
</comment>
<evidence type="ECO:0000313" key="21">
    <source>
        <dbReference type="EMBL" id="RZF40778.1"/>
    </source>
</evidence>
<dbReference type="InterPro" id="IPR001645">
    <property type="entry name" value="Folylpolyglutamate_synth"/>
</dbReference>
<proteinExistence type="inferred from homology"/>
<feature type="binding site" evidence="19">
    <location>
        <position position="257"/>
    </location>
    <ligand>
        <name>Mg(2+)</name>
        <dbReference type="ChEBI" id="CHEBI:18420"/>
        <label>1</label>
    </ligand>
</feature>
<dbReference type="SMR" id="A0A482X5H8"/>
<gene>
    <name evidence="21" type="ORF">LSTR_LSTR011295</name>
</gene>
<comment type="similarity">
    <text evidence="5 17">Belongs to the folylpolyglutamate synthase family.</text>
</comment>
<dbReference type="Gene3D" id="3.40.1190.10">
    <property type="entry name" value="Mur-like, catalytic domain"/>
    <property type="match status" value="1"/>
</dbReference>
<keyword evidence="22" id="KW-1185">Reference proteome</keyword>
<keyword evidence="10 18" id="KW-0547">Nucleotide-binding</keyword>
<keyword evidence="11" id="KW-0999">Mitochondrion inner membrane</keyword>
<evidence type="ECO:0000256" key="8">
    <source>
        <dbReference type="ARBA" id="ARBA00022598"/>
    </source>
</evidence>
<evidence type="ECO:0000256" key="5">
    <source>
        <dbReference type="ARBA" id="ARBA00008276"/>
    </source>
</evidence>
<evidence type="ECO:0000256" key="1">
    <source>
        <dbReference type="ARBA" id="ARBA00004273"/>
    </source>
</evidence>
<feature type="binding site" evidence="19">
    <location>
        <position position="159"/>
    </location>
    <ligand>
        <name>Mg(2+)</name>
        <dbReference type="ChEBI" id="CHEBI:18420"/>
        <label>1</label>
    </ligand>
</feature>
<dbReference type="SUPFAM" id="SSF53623">
    <property type="entry name" value="MurD-like peptide ligases, catalytic domain"/>
    <property type="match status" value="1"/>
</dbReference>
<evidence type="ECO:0000256" key="7">
    <source>
        <dbReference type="ARBA" id="ARBA00022563"/>
    </source>
</evidence>
<evidence type="ECO:0000256" key="9">
    <source>
        <dbReference type="ARBA" id="ARBA00022723"/>
    </source>
</evidence>
<keyword evidence="13 19" id="KW-0460">Magnesium</keyword>
<keyword evidence="7 17" id="KW-0554">One-carbon metabolism</keyword>
<protein>
    <recommendedName>
        <fullName evidence="17">Folylpolyglutamate synthase</fullName>
        <ecNumber evidence="17">6.3.2.17</ecNumber>
    </recommendedName>
    <alternativeName>
        <fullName evidence="17">Folylpoly-gamma-glutamate synthetase</fullName>
    </alternativeName>
    <alternativeName>
        <fullName evidence="17">Tetrahydrofolylpolyglutamate synthase</fullName>
    </alternativeName>
</protein>
<dbReference type="GO" id="GO:0005759">
    <property type="term" value="C:mitochondrial matrix"/>
    <property type="evidence" value="ECO:0007669"/>
    <property type="project" value="UniProtKB-SubCell"/>
</dbReference>
<organism evidence="21 22">
    <name type="scientific">Laodelphax striatellus</name>
    <name type="common">Small brown planthopper</name>
    <name type="synonym">Delphax striatella</name>
    <dbReference type="NCBI Taxonomy" id="195883"/>
    <lineage>
        <taxon>Eukaryota</taxon>
        <taxon>Metazoa</taxon>
        <taxon>Ecdysozoa</taxon>
        <taxon>Arthropoda</taxon>
        <taxon>Hexapoda</taxon>
        <taxon>Insecta</taxon>
        <taxon>Pterygota</taxon>
        <taxon>Neoptera</taxon>
        <taxon>Paraneoptera</taxon>
        <taxon>Hemiptera</taxon>
        <taxon>Auchenorrhyncha</taxon>
        <taxon>Fulgoroidea</taxon>
        <taxon>Delphacidae</taxon>
        <taxon>Criomorphinae</taxon>
        <taxon>Laodelphax</taxon>
    </lineage>
</organism>
<name>A0A482X5H8_LAOST</name>
<evidence type="ECO:0000256" key="13">
    <source>
        <dbReference type="ARBA" id="ARBA00022842"/>
    </source>
</evidence>
<dbReference type="InterPro" id="IPR018109">
    <property type="entry name" value="Folylpolyglutamate_synth_CS"/>
</dbReference>
<keyword evidence="12 18" id="KW-0067">ATP-binding</keyword>
<dbReference type="Proteomes" id="UP000291343">
    <property type="component" value="Unassembled WGS sequence"/>
</dbReference>
<comment type="function">
    <text evidence="17">Catalyzes conversion of folates to polyglutamate derivatives allowing concentration of folate compounds in the cell and the intracellular retention of these cofactors, which are important substrates for most of the folate-dependent enzymes that are involved in one-carbon transfer reactions involved in purine, pyrimidine and amino acid synthesis.</text>
</comment>
<dbReference type="EMBL" id="QKKF02017666">
    <property type="protein sequence ID" value="RZF40778.1"/>
    <property type="molecule type" value="Genomic_DNA"/>
</dbReference>
<dbReference type="GO" id="GO:0005829">
    <property type="term" value="C:cytosol"/>
    <property type="evidence" value="ECO:0007669"/>
    <property type="project" value="TreeGrafter"/>
</dbReference>
<keyword evidence="8 17" id="KW-0436">Ligase</keyword>
<keyword evidence="20" id="KW-0812">Transmembrane</keyword>
<evidence type="ECO:0000256" key="19">
    <source>
        <dbReference type="PIRSR" id="PIRSR038895-2"/>
    </source>
</evidence>
<dbReference type="FunCoup" id="A0A482X5H8">
    <property type="interactions" value="1015"/>
</dbReference>
<dbReference type="GO" id="GO:0005743">
    <property type="term" value="C:mitochondrial inner membrane"/>
    <property type="evidence" value="ECO:0007669"/>
    <property type="project" value="UniProtKB-SubCell"/>
</dbReference>
<evidence type="ECO:0000256" key="12">
    <source>
        <dbReference type="ARBA" id="ARBA00022840"/>
    </source>
</evidence>
<evidence type="ECO:0000256" key="6">
    <source>
        <dbReference type="ARBA" id="ARBA00022490"/>
    </source>
</evidence>
<dbReference type="GO" id="GO:0005524">
    <property type="term" value="F:ATP binding"/>
    <property type="evidence" value="ECO:0007669"/>
    <property type="project" value="UniProtKB-KW"/>
</dbReference>
<comment type="catalytic activity">
    <reaction evidence="16 17">
        <text>(6S)-5,6,7,8-tetrahydrofolyl-(gamma-L-Glu)(n) + L-glutamate + ATP = (6S)-5,6,7,8-tetrahydrofolyl-(gamma-L-Glu)(n+1) + ADP + phosphate + H(+)</text>
        <dbReference type="Rhea" id="RHEA:10580"/>
        <dbReference type="Rhea" id="RHEA-COMP:14738"/>
        <dbReference type="Rhea" id="RHEA-COMP:14740"/>
        <dbReference type="ChEBI" id="CHEBI:15378"/>
        <dbReference type="ChEBI" id="CHEBI:29985"/>
        <dbReference type="ChEBI" id="CHEBI:30616"/>
        <dbReference type="ChEBI" id="CHEBI:43474"/>
        <dbReference type="ChEBI" id="CHEBI:141005"/>
        <dbReference type="ChEBI" id="CHEBI:456216"/>
        <dbReference type="EC" id="6.3.2.17"/>
    </reaction>
</comment>
<dbReference type="UniPathway" id="UPA00850"/>
<dbReference type="OrthoDB" id="5212574at2759"/>
<feature type="transmembrane region" description="Helical" evidence="20">
    <location>
        <begin position="17"/>
        <end position="37"/>
    </location>
</feature>
<keyword evidence="9 19" id="KW-0479">Metal-binding</keyword>
<reference evidence="21 22" key="1">
    <citation type="journal article" date="2017" name="Gigascience">
        <title>Genome sequence of the small brown planthopper, Laodelphax striatellus.</title>
        <authorList>
            <person name="Zhu J."/>
            <person name="Jiang F."/>
            <person name="Wang X."/>
            <person name="Yang P."/>
            <person name="Bao Y."/>
            <person name="Zhao W."/>
            <person name="Wang W."/>
            <person name="Lu H."/>
            <person name="Wang Q."/>
            <person name="Cui N."/>
            <person name="Li J."/>
            <person name="Chen X."/>
            <person name="Luo L."/>
            <person name="Yu J."/>
            <person name="Kang L."/>
            <person name="Cui F."/>
        </authorList>
    </citation>
    <scope>NUCLEOTIDE SEQUENCE [LARGE SCALE GENOMIC DNA]</scope>
    <source>
        <strain evidence="21">Lst14</strain>
    </source>
</reference>
<dbReference type="InterPro" id="IPR036615">
    <property type="entry name" value="Mur_ligase_C_dom_sf"/>
</dbReference>
<dbReference type="PANTHER" id="PTHR11136">
    <property type="entry name" value="FOLYLPOLYGLUTAMATE SYNTHASE-RELATED"/>
    <property type="match status" value="1"/>
</dbReference>
<dbReference type="GO" id="GO:0006730">
    <property type="term" value="P:one-carbon metabolic process"/>
    <property type="evidence" value="ECO:0007669"/>
    <property type="project" value="UniProtKB-KW"/>
</dbReference>
<evidence type="ECO:0000256" key="14">
    <source>
        <dbReference type="ARBA" id="ARBA00023128"/>
    </source>
</evidence>
<evidence type="ECO:0000256" key="17">
    <source>
        <dbReference type="PIRNR" id="PIRNR038895"/>
    </source>
</evidence>
<dbReference type="Gene3D" id="3.90.190.20">
    <property type="entry name" value="Mur ligase, C-terminal domain"/>
    <property type="match status" value="1"/>
</dbReference>
<evidence type="ECO:0000256" key="10">
    <source>
        <dbReference type="ARBA" id="ARBA00022741"/>
    </source>
</evidence>
<dbReference type="EC" id="6.3.2.17" evidence="17"/>
<comment type="pathway">
    <text evidence="4 17">Cofactor biosynthesis; tetrahydrofolylpolyglutamate biosynthesis.</text>
</comment>
<dbReference type="InterPro" id="IPR023600">
    <property type="entry name" value="Folylpolyglutamate_synth_euk"/>
</dbReference>
<dbReference type="PROSITE" id="PS01011">
    <property type="entry name" value="FOLYLPOLYGLU_SYNT_1"/>
    <property type="match status" value="1"/>
</dbReference>
<keyword evidence="14" id="KW-0496">Mitochondrion</keyword>
<dbReference type="InterPro" id="IPR036565">
    <property type="entry name" value="Mur-like_cat_sf"/>
</dbReference>
<evidence type="ECO:0000256" key="3">
    <source>
        <dbReference type="ARBA" id="ARBA00004496"/>
    </source>
</evidence>
<feature type="binding site" evidence="18">
    <location>
        <position position="403"/>
    </location>
    <ligand>
        <name>ATP</name>
        <dbReference type="ChEBI" id="CHEBI:30616"/>
    </ligand>
</feature>
<evidence type="ECO:0000256" key="11">
    <source>
        <dbReference type="ARBA" id="ARBA00022792"/>
    </source>
</evidence>